<reference evidence="1 2" key="1">
    <citation type="submission" date="2020-03" db="EMBL/GenBank/DDBJ databases">
        <title>Soil Listeria distribution.</title>
        <authorList>
            <person name="Liao J."/>
            <person name="Wiedmann M."/>
        </authorList>
    </citation>
    <scope>NUCLEOTIDE SEQUENCE [LARGE SCALE GENOMIC DNA]</scope>
    <source>
        <strain evidence="1 2">FSL L7-1547</strain>
    </source>
</reference>
<accession>A0A7X0XCH9</accession>
<dbReference type="CDD" id="cd08053">
    <property type="entry name" value="Yqbg"/>
    <property type="match status" value="1"/>
</dbReference>
<dbReference type="InterPro" id="IPR013514">
    <property type="entry name" value="DUF3199_YqbG"/>
</dbReference>
<evidence type="ECO:0000313" key="2">
    <source>
        <dbReference type="Proteomes" id="UP000533953"/>
    </source>
</evidence>
<dbReference type="EMBL" id="JAASTX010000006">
    <property type="protein sequence ID" value="MBC1491398.1"/>
    <property type="molecule type" value="Genomic_DNA"/>
</dbReference>
<gene>
    <name evidence="1" type="ORF">HCI99_06125</name>
</gene>
<comment type="caution">
    <text evidence="1">The sequence shown here is derived from an EMBL/GenBank/DDBJ whole genome shotgun (WGS) entry which is preliminary data.</text>
</comment>
<dbReference type="RefSeq" id="WP_185402138.1">
    <property type="nucleotide sequence ID" value="NZ_JAARQU010000001.1"/>
</dbReference>
<organism evidence="1 2">
    <name type="scientific">Listeria booriae</name>
    <dbReference type="NCBI Taxonomy" id="1552123"/>
    <lineage>
        <taxon>Bacteria</taxon>
        <taxon>Bacillati</taxon>
        <taxon>Bacillota</taxon>
        <taxon>Bacilli</taxon>
        <taxon>Bacillales</taxon>
        <taxon>Listeriaceae</taxon>
        <taxon>Listeria</taxon>
    </lineage>
</organism>
<sequence>MPYVDFNFYTNTYFGEEVENSDFARLEARARDKIDELTYYRVQRRGLSKYNDFIQLQVKKAVCAQIEYFIEMGGTSASAINSPLNFDTVSIGRTSVKSNGLNTNSSAGGRVDKNMYSPDAIKYLEITGLLYAGVGVFR</sequence>
<dbReference type="AlphaFoldDB" id="A0A7X0XCH9"/>
<proteinExistence type="predicted"/>
<name>A0A7X0XCH9_9LIST</name>
<protein>
    <submittedName>
        <fullName evidence="1">Uncharacterized protein</fullName>
    </submittedName>
</protein>
<evidence type="ECO:0000313" key="1">
    <source>
        <dbReference type="EMBL" id="MBC1491398.1"/>
    </source>
</evidence>
<dbReference type="Proteomes" id="UP000533953">
    <property type="component" value="Unassembled WGS sequence"/>
</dbReference>